<accession>A0A7G1KIC0</accession>
<gene>
    <name evidence="1" type="ORF">NWFMUON74_25420</name>
</gene>
<evidence type="ECO:0000313" key="2">
    <source>
        <dbReference type="Proteomes" id="UP000516173"/>
    </source>
</evidence>
<dbReference type="EMBL" id="AP023396">
    <property type="protein sequence ID" value="BCK54770.1"/>
    <property type="molecule type" value="Genomic_DNA"/>
</dbReference>
<sequence>MIRNRCRAGPATEENNQRALPVTCFHRAVLYPFDPETGILDRLTGMYAGDLPVEALPELAAIAADGAPSDRARAVSIAGALISAADPYTAEIRDRYRDSIAALLGEVRSELAAEAPAADREPAAFIDRVHSMLTFEDSAAWSPRLFELTDGEIEIECPVCWAAMTVHLGGAGFFTCTSGYPLDRVTKRPLIPAHPDRLTGLGARLHRLALVGRQFTIARQFTYLFGRGTCTENGHEFTPVDALEKAAMP</sequence>
<dbReference type="AlphaFoldDB" id="A0A7G1KIC0"/>
<protein>
    <submittedName>
        <fullName evidence="1">Uncharacterized protein</fullName>
    </submittedName>
</protein>
<organism evidence="1 2">
    <name type="scientific">Nocardia wallacei</name>
    <dbReference type="NCBI Taxonomy" id="480035"/>
    <lineage>
        <taxon>Bacteria</taxon>
        <taxon>Bacillati</taxon>
        <taxon>Actinomycetota</taxon>
        <taxon>Actinomycetes</taxon>
        <taxon>Mycobacteriales</taxon>
        <taxon>Nocardiaceae</taxon>
        <taxon>Nocardia</taxon>
    </lineage>
</organism>
<evidence type="ECO:0000313" key="1">
    <source>
        <dbReference type="EMBL" id="BCK54770.1"/>
    </source>
</evidence>
<dbReference type="Proteomes" id="UP000516173">
    <property type="component" value="Chromosome"/>
</dbReference>
<dbReference type="KEGG" id="nwl:NWFMUON74_25420"/>
<keyword evidence="2" id="KW-1185">Reference proteome</keyword>
<proteinExistence type="predicted"/>
<reference evidence="1 2" key="1">
    <citation type="submission" date="2020-08" db="EMBL/GenBank/DDBJ databases">
        <title>Genome Sequencing of Nocardia wallacei strain FMUON74 and assembly.</title>
        <authorList>
            <person name="Toyokawa M."/>
            <person name="Uesaka K."/>
        </authorList>
    </citation>
    <scope>NUCLEOTIDE SEQUENCE [LARGE SCALE GENOMIC DNA]</scope>
    <source>
        <strain evidence="1 2">FMUON74</strain>
    </source>
</reference>
<name>A0A7G1KIC0_9NOCA</name>